<protein>
    <recommendedName>
        <fullName evidence="3">Head-to-tail adaptor</fullName>
    </recommendedName>
</protein>
<dbReference type="AlphaFoldDB" id="A0A7W7W5W6"/>
<accession>A0A7W7W5W6</accession>
<dbReference type="RefSeq" id="WP_184585423.1">
    <property type="nucleotide sequence ID" value="NZ_JACHJT010000003.1"/>
</dbReference>
<evidence type="ECO:0000313" key="2">
    <source>
        <dbReference type="Proteomes" id="UP000523007"/>
    </source>
</evidence>
<comment type="caution">
    <text evidence="1">The sequence shown here is derived from an EMBL/GenBank/DDBJ whole genome shotgun (WGS) entry which is preliminary data.</text>
</comment>
<dbReference type="Proteomes" id="UP000523007">
    <property type="component" value="Unassembled WGS sequence"/>
</dbReference>
<gene>
    <name evidence="1" type="ORF">F4561_006561</name>
</gene>
<evidence type="ECO:0000313" key="1">
    <source>
        <dbReference type="EMBL" id="MBB4935652.1"/>
    </source>
</evidence>
<sequence length="208" mass="22421">MDPLATQDDLAALLGRNLTDDEEARADGLLKGASARVRAYTRRVFTPVEGDEITLRPVGTVVRLPQRPVTEVTSVYALASDGTPDVELSGWVFDGVDKIDIAPACPAEPTTAPLWWCHPDAYRVTYSHGDAEVPDVVVDVVASMVLRTLLAPTQTPGMVSERVGIYNYQLQQSGGSPGASVRMLQEDRDALDDAGYRRRVGTIGVRAG</sequence>
<reference evidence="1 2" key="1">
    <citation type="submission" date="2020-08" db="EMBL/GenBank/DDBJ databases">
        <title>Sequencing the genomes of 1000 actinobacteria strains.</title>
        <authorList>
            <person name="Klenk H.-P."/>
        </authorList>
    </citation>
    <scope>NUCLEOTIDE SEQUENCE [LARGE SCALE GENOMIC DNA]</scope>
    <source>
        <strain evidence="1 2">DSM 102030</strain>
    </source>
</reference>
<name>A0A7W7W5W6_9ACTN</name>
<proteinExistence type="predicted"/>
<organism evidence="1 2">
    <name type="scientific">Lipingzhangella halophila</name>
    <dbReference type="NCBI Taxonomy" id="1783352"/>
    <lineage>
        <taxon>Bacteria</taxon>
        <taxon>Bacillati</taxon>
        <taxon>Actinomycetota</taxon>
        <taxon>Actinomycetes</taxon>
        <taxon>Streptosporangiales</taxon>
        <taxon>Nocardiopsidaceae</taxon>
        <taxon>Lipingzhangella</taxon>
    </lineage>
</organism>
<evidence type="ECO:0008006" key="3">
    <source>
        <dbReference type="Google" id="ProtNLM"/>
    </source>
</evidence>
<dbReference type="EMBL" id="JACHJT010000003">
    <property type="protein sequence ID" value="MBB4935652.1"/>
    <property type="molecule type" value="Genomic_DNA"/>
</dbReference>
<keyword evidence="2" id="KW-1185">Reference proteome</keyword>